<keyword evidence="10" id="KW-1185">Reference proteome</keyword>
<dbReference type="Gene3D" id="3.30.200.20">
    <property type="entry name" value="Phosphorylase Kinase, domain 1"/>
    <property type="match status" value="1"/>
</dbReference>
<accession>A0A9W9P811</accession>
<feature type="compositionally biased region" description="Polar residues" evidence="7">
    <location>
        <begin position="365"/>
        <end position="385"/>
    </location>
</feature>
<organism evidence="9 10">
    <name type="scientific">Penicillium chermesinum</name>
    <dbReference type="NCBI Taxonomy" id="63820"/>
    <lineage>
        <taxon>Eukaryota</taxon>
        <taxon>Fungi</taxon>
        <taxon>Dikarya</taxon>
        <taxon>Ascomycota</taxon>
        <taxon>Pezizomycotina</taxon>
        <taxon>Eurotiomycetes</taxon>
        <taxon>Eurotiomycetidae</taxon>
        <taxon>Eurotiales</taxon>
        <taxon>Aspergillaceae</taxon>
        <taxon>Penicillium</taxon>
    </lineage>
</organism>
<keyword evidence="4 6" id="KW-0067">ATP-binding</keyword>
<evidence type="ECO:0000256" key="5">
    <source>
        <dbReference type="ARBA" id="ARBA00037982"/>
    </source>
</evidence>
<dbReference type="GO" id="GO:0005524">
    <property type="term" value="F:ATP binding"/>
    <property type="evidence" value="ECO:0007669"/>
    <property type="project" value="UniProtKB-UniRule"/>
</dbReference>
<dbReference type="Gene3D" id="1.10.510.10">
    <property type="entry name" value="Transferase(Phosphotransferase) domain 1"/>
    <property type="match status" value="1"/>
</dbReference>
<dbReference type="FunFam" id="3.30.200.20:FF:000787">
    <property type="entry name" value="Protein kinase, putative (AFU_orthologue AFUA_2G16620)"/>
    <property type="match status" value="1"/>
</dbReference>
<dbReference type="AlphaFoldDB" id="A0A9W9P811"/>
<reference evidence="9" key="2">
    <citation type="journal article" date="2023" name="IMA Fungus">
        <title>Comparative genomic study of the Penicillium genus elucidates a diverse pangenome and 15 lateral gene transfer events.</title>
        <authorList>
            <person name="Petersen C."/>
            <person name="Sorensen T."/>
            <person name="Nielsen M.R."/>
            <person name="Sondergaard T.E."/>
            <person name="Sorensen J.L."/>
            <person name="Fitzpatrick D.A."/>
            <person name="Frisvad J.C."/>
            <person name="Nielsen K.L."/>
        </authorList>
    </citation>
    <scope>NUCLEOTIDE SEQUENCE</scope>
    <source>
        <strain evidence="9">IBT 19713</strain>
    </source>
</reference>
<dbReference type="Pfam" id="PF00069">
    <property type="entry name" value="Pkinase"/>
    <property type="match status" value="2"/>
</dbReference>
<dbReference type="RefSeq" id="XP_058332165.1">
    <property type="nucleotide sequence ID" value="XM_058473162.1"/>
</dbReference>
<evidence type="ECO:0000256" key="3">
    <source>
        <dbReference type="ARBA" id="ARBA00022777"/>
    </source>
</evidence>
<dbReference type="GO" id="GO:1990625">
    <property type="term" value="P:negative regulation of cytoplasmic translational initiation in response to stress"/>
    <property type="evidence" value="ECO:0007669"/>
    <property type="project" value="TreeGrafter"/>
</dbReference>
<keyword evidence="1" id="KW-0808">Transferase</keyword>
<comment type="similarity">
    <text evidence="5">Belongs to the protein kinase superfamily. Ser/Thr protein kinase family. GCN2 subfamily.</text>
</comment>
<dbReference type="GeneID" id="83200465"/>
<feature type="compositionally biased region" description="Polar residues" evidence="7">
    <location>
        <begin position="24"/>
        <end position="36"/>
    </location>
</feature>
<dbReference type="SUPFAM" id="SSF56112">
    <property type="entry name" value="Protein kinase-like (PK-like)"/>
    <property type="match status" value="1"/>
</dbReference>
<evidence type="ECO:0000256" key="2">
    <source>
        <dbReference type="ARBA" id="ARBA00022741"/>
    </source>
</evidence>
<keyword evidence="2 6" id="KW-0547">Nucleotide-binding</keyword>
<comment type="caution">
    <text evidence="9">The sequence shown here is derived from an EMBL/GenBank/DDBJ whole genome shotgun (WGS) entry which is preliminary data.</text>
</comment>
<dbReference type="PROSITE" id="PS00107">
    <property type="entry name" value="PROTEIN_KINASE_ATP"/>
    <property type="match status" value="1"/>
</dbReference>
<dbReference type="OrthoDB" id="1405469at2759"/>
<dbReference type="SMART" id="SM00220">
    <property type="entry name" value="S_TKc"/>
    <property type="match status" value="1"/>
</dbReference>
<name>A0A9W9P811_9EURO</name>
<protein>
    <recommendedName>
        <fullName evidence="8">Protein kinase domain-containing protein</fullName>
    </recommendedName>
</protein>
<dbReference type="InterPro" id="IPR017441">
    <property type="entry name" value="Protein_kinase_ATP_BS"/>
</dbReference>
<feature type="binding site" evidence="6">
    <location>
        <position position="306"/>
    </location>
    <ligand>
        <name>ATP</name>
        <dbReference type="ChEBI" id="CHEBI:30616"/>
    </ligand>
</feature>
<dbReference type="PANTHER" id="PTHR11042">
    <property type="entry name" value="EUKARYOTIC TRANSLATION INITIATION FACTOR 2-ALPHA KINASE EIF2-ALPHA KINASE -RELATED"/>
    <property type="match status" value="1"/>
</dbReference>
<evidence type="ECO:0000256" key="1">
    <source>
        <dbReference type="ARBA" id="ARBA00022679"/>
    </source>
</evidence>
<dbReference type="InterPro" id="IPR008271">
    <property type="entry name" value="Ser/Thr_kinase_AS"/>
</dbReference>
<sequence length="771" mass="85951">MSMFRPAGEIPSSEPESESEDVQSENGANSDQQTSIEETKHETNIHSGYTNDQSESVNISDGGSSLEDISALSQDTLDVNVERHANVMTAALLEFYCQSRAADILNARKGSNRSYTRHSPEAKQLGKELYKYKSRFLSSHGILPGGIEQEELGSTRQTYRDNLDLLGISALEHMNLNEPPVRTPIEDGQRKALVPMSRANSGLGFTETTTQFWQEESNMPLPPVGNVDDLSSIPIGPRNSPSASRPLFGSSPASMPLFNNPSIPQFNSMSRYAVEFEELKILGRGSFGSVYHAKNHIDGQEYAVKKIPLSQRRLEQLQFGGENQLETIMKEIRTLARLEHTNIVRYYGAWVEQAHVSTNVPFRKTTTPRIERSAANTSSTESSDGLSFGPNEPSFRSNEPSMGIVFEHSENSVRQSFTTSVSENHGFHNRIERLDSHVPASSRHTRKSSAVEIEEDDVESVPRNFNRTYGQTTSLGQTDDIFTDGLSQDQSKLQIQPHYRSGQEAPAVILHIQMSLHPISLNSYLNPQAAERYTQDGSISRRHCFHIMPSLKLILDIISGVEYLHSKGIVHRDLKPANIFLCAPESQELDSCAACSSSETSPVHFCRPRIGDFGLVADVSHLDKTPENAVTPFREGPKIQRVVGTEFYRPPSKSPSPGGQFDYFDEYKIDEKLDVYALGVILFELVYKLNTKMERQITLNGLTRGTVSLPDDFAAKIHLGETTLETGETVADLLIACIQGMLNPRSRQRWSCEVAKEHIRRIYKAVKKLSA</sequence>
<dbReference type="InterPro" id="IPR000719">
    <property type="entry name" value="Prot_kinase_dom"/>
</dbReference>
<feature type="region of interest" description="Disordered" evidence="7">
    <location>
        <begin position="365"/>
        <end position="400"/>
    </location>
</feature>
<dbReference type="Proteomes" id="UP001150941">
    <property type="component" value="Unassembled WGS sequence"/>
</dbReference>
<dbReference type="InterPro" id="IPR050339">
    <property type="entry name" value="CC_SR_Kinase"/>
</dbReference>
<gene>
    <name evidence="9" type="ORF">N7468_003865</name>
</gene>
<evidence type="ECO:0000256" key="7">
    <source>
        <dbReference type="SAM" id="MobiDB-lite"/>
    </source>
</evidence>
<evidence type="ECO:0000313" key="9">
    <source>
        <dbReference type="EMBL" id="KAJ5239246.1"/>
    </source>
</evidence>
<dbReference type="GO" id="GO:0005634">
    <property type="term" value="C:nucleus"/>
    <property type="evidence" value="ECO:0007669"/>
    <property type="project" value="TreeGrafter"/>
</dbReference>
<proteinExistence type="inferred from homology"/>
<dbReference type="PROSITE" id="PS50011">
    <property type="entry name" value="PROTEIN_KINASE_DOM"/>
    <property type="match status" value="1"/>
</dbReference>
<dbReference type="EMBL" id="JAPQKS010000003">
    <property type="protein sequence ID" value="KAJ5239246.1"/>
    <property type="molecule type" value="Genomic_DNA"/>
</dbReference>
<feature type="domain" description="Protein kinase" evidence="8">
    <location>
        <begin position="276"/>
        <end position="761"/>
    </location>
</feature>
<dbReference type="GO" id="GO:0004694">
    <property type="term" value="F:eukaryotic translation initiation factor 2alpha kinase activity"/>
    <property type="evidence" value="ECO:0007669"/>
    <property type="project" value="TreeGrafter"/>
</dbReference>
<feature type="region of interest" description="Disordered" evidence="7">
    <location>
        <begin position="1"/>
        <end position="64"/>
    </location>
</feature>
<dbReference type="InterPro" id="IPR011009">
    <property type="entry name" value="Kinase-like_dom_sf"/>
</dbReference>
<evidence type="ECO:0000259" key="8">
    <source>
        <dbReference type="PROSITE" id="PS50011"/>
    </source>
</evidence>
<keyword evidence="3" id="KW-0418">Kinase</keyword>
<reference evidence="9" key="1">
    <citation type="submission" date="2022-11" db="EMBL/GenBank/DDBJ databases">
        <authorList>
            <person name="Petersen C."/>
        </authorList>
    </citation>
    <scope>NUCLEOTIDE SEQUENCE</scope>
    <source>
        <strain evidence="9">IBT 19713</strain>
    </source>
</reference>
<evidence type="ECO:0000256" key="4">
    <source>
        <dbReference type="ARBA" id="ARBA00022840"/>
    </source>
</evidence>
<dbReference type="GO" id="GO:0005829">
    <property type="term" value="C:cytosol"/>
    <property type="evidence" value="ECO:0007669"/>
    <property type="project" value="TreeGrafter"/>
</dbReference>
<dbReference type="PANTHER" id="PTHR11042:SF195">
    <property type="entry name" value="KINASE, PUTATIVE (AFU_ORTHOLOGUE AFUA_2G16620)-RELATED"/>
    <property type="match status" value="1"/>
</dbReference>
<feature type="region of interest" description="Disordered" evidence="7">
    <location>
        <begin position="438"/>
        <end position="459"/>
    </location>
</feature>
<feature type="compositionally biased region" description="Polar residues" evidence="7">
    <location>
        <begin position="45"/>
        <end position="63"/>
    </location>
</feature>
<dbReference type="PROSITE" id="PS00108">
    <property type="entry name" value="PROTEIN_KINASE_ST"/>
    <property type="match status" value="1"/>
</dbReference>
<evidence type="ECO:0000256" key="6">
    <source>
        <dbReference type="PROSITE-ProRule" id="PRU10141"/>
    </source>
</evidence>
<evidence type="ECO:0000313" key="10">
    <source>
        <dbReference type="Proteomes" id="UP001150941"/>
    </source>
</evidence>